<dbReference type="Gene3D" id="2.40.128.20">
    <property type="match status" value="1"/>
</dbReference>
<dbReference type="GO" id="GO:0008289">
    <property type="term" value="F:lipid binding"/>
    <property type="evidence" value="ECO:0007669"/>
    <property type="project" value="UniProtKB-KW"/>
</dbReference>
<evidence type="ECO:0000259" key="3">
    <source>
        <dbReference type="Pfam" id="PF00061"/>
    </source>
</evidence>
<accession>A0AAV8XPV8</accession>
<keyword evidence="5" id="KW-1185">Reference proteome</keyword>
<organism evidence="4 5">
    <name type="scientific">Aromia moschata</name>
    <dbReference type="NCBI Taxonomy" id="1265417"/>
    <lineage>
        <taxon>Eukaryota</taxon>
        <taxon>Metazoa</taxon>
        <taxon>Ecdysozoa</taxon>
        <taxon>Arthropoda</taxon>
        <taxon>Hexapoda</taxon>
        <taxon>Insecta</taxon>
        <taxon>Pterygota</taxon>
        <taxon>Neoptera</taxon>
        <taxon>Endopterygota</taxon>
        <taxon>Coleoptera</taxon>
        <taxon>Polyphaga</taxon>
        <taxon>Cucujiformia</taxon>
        <taxon>Chrysomeloidea</taxon>
        <taxon>Cerambycidae</taxon>
        <taxon>Cerambycinae</taxon>
        <taxon>Callichromatini</taxon>
        <taxon>Aromia</taxon>
    </lineage>
</organism>
<comment type="caution">
    <text evidence="4">The sequence shown here is derived from an EMBL/GenBank/DDBJ whole genome shotgun (WGS) entry which is preliminary data.</text>
</comment>
<dbReference type="AlphaFoldDB" id="A0AAV8XPV8"/>
<keyword evidence="2" id="KW-0446">Lipid-binding</keyword>
<dbReference type="InterPro" id="IPR000463">
    <property type="entry name" value="Fatty_acid-bd"/>
</dbReference>
<comment type="similarity">
    <text evidence="1">Belongs to the calycin superfamily. Fatty-acid binding protein (FABP) family.</text>
</comment>
<dbReference type="Pfam" id="PF00061">
    <property type="entry name" value="Lipocalin"/>
    <property type="match status" value="1"/>
</dbReference>
<dbReference type="Proteomes" id="UP001162162">
    <property type="component" value="Unassembled WGS sequence"/>
</dbReference>
<proteinExistence type="inferred from homology"/>
<reference evidence="4" key="1">
    <citation type="journal article" date="2023" name="Insect Mol. Biol.">
        <title>Genome sequencing provides insights into the evolution of gene families encoding plant cell wall-degrading enzymes in longhorned beetles.</title>
        <authorList>
            <person name="Shin N.R."/>
            <person name="Okamura Y."/>
            <person name="Kirsch R."/>
            <person name="Pauchet Y."/>
        </authorList>
    </citation>
    <scope>NUCLEOTIDE SEQUENCE</scope>
    <source>
        <strain evidence="4">AMC_N1</strain>
    </source>
</reference>
<evidence type="ECO:0000256" key="1">
    <source>
        <dbReference type="ARBA" id="ARBA00008390"/>
    </source>
</evidence>
<gene>
    <name evidence="4" type="ORF">NQ318_020694</name>
</gene>
<dbReference type="CDD" id="cd00742">
    <property type="entry name" value="FABP"/>
    <property type="match status" value="1"/>
</dbReference>
<dbReference type="SUPFAM" id="SSF50814">
    <property type="entry name" value="Lipocalins"/>
    <property type="match status" value="1"/>
</dbReference>
<sequence length="134" mass="15386">MVQIEGKYTHEKNENLDEYFKATGVPYIPRKMMCSTKPTLEISKNDEEWTITVATFFRTMASKFKLGEEYEEEMPGGTLKNTTVLEGDNKLVTKSLGPNNTNIVRTYEFSDEGCTISYKHETSGTEAKRYFKRA</sequence>
<dbReference type="PANTHER" id="PTHR11955">
    <property type="entry name" value="FATTY ACID BINDING PROTEIN"/>
    <property type="match status" value="1"/>
</dbReference>
<dbReference type="InterPro" id="IPR031259">
    <property type="entry name" value="ILBP"/>
</dbReference>
<dbReference type="InterPro" id="IPR012674">
    <property type="entry name" value="Calycin"/>
</dbReference>
<evidence type="ECO:0000313" key="5">
    <source>
        <dbReference type="Proteomes" id="UP001162162"/>
    </source>
</evidence>
<evidence type="ECO:0000313" key="4">
    <source>
        <dbReference type="EMBL" id="KAJ8940637.1"/>
    </source>
</evidence>
<protein>
    <recommendedName>
        <fullName evidence="3">Lipocalin/cytosolic fatty-acid binding domain-containing protein</fullName>
    </recommendedName>
</protein>
<dbReference type="PRINTS" id="PR00178">
    <property type="entry name" value="FATTYACIDBP"/>
</dbReference>
<name>A0AAV8XPV8_9CUCU</name>
<feature type="domain" description="Lipocalin/cytosolic fatty-acid binding" evidence="3">
    <location>
        <begin position="6"/>
        <end position="106"/>
    </location>
</feature>
<dbReference type="InterPro" id="IPR000566">
    <property type="entry name" value="Lipocln_cytosolic_FA-bd_dom"/>
</dbReference>
<evidence type="ECO:0000256" key="2">
    <source>
        <dbReference type="ARBA" id="ARBA00023121"/>
    </source>
</evidence>
<dbReference type="EMBL" id="JAPWTK010000419">
    <property type="protein sequence ID" value="KAJ8940637.1"/>
    <property type="molecule type" value="Genomic_DNA"/>
</dbReference>